<comment type="caution">
    <text evidence="11">The sequence shown here is derived from an EMBL/GenBank/DDBJ whole genome shotgun (WGS) entry which is preliminary data.</text>
</comment>
<dbReference type="AlphaFoldDB" id="A0A9D2U9P0"/>
<sequence>MINSELFWHTVSSLSQGIGPTLYIGLSAILYSLVLGLALALVRVSNTVAAPLALAYSTFFRGTPLLIQLFIVYFGVGTLPTLKNVPLLWSLLNDRTSCAIFVISLNSAAYISEVFRGGFQSVPAGQMEAARAIGMSPWQQFKRVRFPLAIRQALPAYSNEVILVIKGTSLASTITVLDITGQARRIMSQNYAIVETFVVAGLLYLIINFSLLGLIHLLERWLHIQRR</sequence>
<dbReference type="SUPFAM" id="SSF161098">
    <property type="entry name" value="MetI-like"/>
    <property type="match status" value="1"/>
</dbReference>
<keyword evidence="6 9" id="KW-0812">Transmembrane</keyword>
<evidence type="ECO:0000259" key="10">
    <source>
        <dbReference type="PROSITE" id="PS50928"/>
    </source>
</evidence>
<dbReference type="InterPro" id="IPR043429">
    <property type="entry name" value="ArtM/GltK/GlnP/TcyL/YhdX-like"/>
</dbReference>
<dbReference type="EMBL" id="DWUQ01000167">
    <property type="protein sequence ID" value="HJD44958.1"/>
    <property type="molecule type" value="Genomic_DNA"/>
</dbReference>
<evidence type="ECO:0000256" key="8">
    <source>
        <dbReference type="ARBA" id="ARBA00023136"/>
    </source>
</evidence>
<dbReference type="GO" id="GO:0022857">
    <property type="term" value="F:transmembrane transporter activity"/>
    <property type="evidence" value="ECO:0007669"/>
    <property type="project" value="InterPro"/>
</dbReference>
<dbReference type="InterPro" id="IPR010065">
    <property type="entry name" value="AA_ABC_transptr_permease_3TM"/>
</dbReference>
<feature type="domain" description="ABC transmembrane type-1" evidence="10">
    <location>
        <begin position="18"/>
        <end position="215"/>
    </location>
</feature>
<evidence type="ECO:0000256" key="5">
    <source>
        <dbReference type="ARBA" id="ARBA00022519"/>
    </source>
</evidence>
<accession>A0A9D2U9P0</accession>
<proteinExistence type="inferred from homology"/>
<keyword evidence="4" id="KW-1003">Cell membrane</keyword>
<dbReference type="PANTHER" id="PTHR30614">
    <property type="entry name" value="MEMBRANE COMPONENT OF AMINO ACID ABC TRANSPORTER"/>
    <property type="match status" value="1"/>
</dbReference>
<evidence type="ECO:0000256" key="7">
    <source>
        <dbReference type="ARBA" id="ARBA00022989"/>
    </source>
</evidence>
<keyword evidence="3 9" id="KW-0813">Transport</keyword>
<feature type="transmembrane region" description="Helical" evidence="9">
    <location>
        <begin position="197"/>
        <end position="218"/>
    </location>
</feature>
<gene>
    <name evidence="11" type="ORF">H9906_08050</name>
</gene>
<dbReference type="GO" id="GO:0006865">
    <property type="term" value="P:amino acid transport"/>
    <property type="evidence" value="ECO:0007669"/>
    <property type="project" value="TreeGrafter"/>
</dbReference>
<dbReference type="Pfam" id="PF00528">
    <property type="entry name" value="BPD_transp_1"/>
    <property type="match status" value="1"/>
</dbReference>
<dbReference type="Proteomes" id="UP000823889">
    <property type="component" value="Unassembled WGS sequence"/>
</dbReference>
<evidence type="ECO:0000313" key="11">
    <source>
        <dbReference type="EMBL" id="HJD44958.1"/>
    </source>
</evidence>
<evidence type="ECO:0000256" key="4">
    <source>
        <dbReference type="ARBA" id="ARBA00022475"/>
    </source>
</evidence>
<comment type="subcellular location">
    <subcellularLocation>
        <location evidence="1">Cell inner membrane</location>
        <topology evidence="1">Multi-pass membrane protein</topology>
    </subcellularLocation>
    <subcellularLocation>
        <location evidence="9">Cell membrane</location>
        <topology evidence="9">Multi-pass membrane protein</topology>
    </subcellularLocation>
</comment>
<reference evidence="11" key="2">
    <citation type="submission" date="2021-04" db="EMBL/GenBank/DDBJ databases">
        <authorList>
            <person name="Gilroy R."/>
        </authorList>
    </citation>
    <scope>NUCLEOTIDE SEQUENCE</scope>
    <source>
        <strain evidence="11">9264</strain>
    </source>
</reference>
<evidence type="ECO:0000256" key="6">
    <source>
        <dbReference type="ARBA" id="ARBA00022692"/>
    </source>
</evidence>
<dbReference type="GO" id="GO:0043190">
    <property type="term" value="C:ATP-binding cassette (ABC) transporter complex"/>
    <property type="evidence" value="ECO:0007669"/>
    <property type="project" value="InterPro"/>
</dbReference>
<dbReference type="Gene3D" id="1.10.3720.10">
    <property type="entry name" value="MetI-like"/>
    <property type="match status" value="1"/>
</dbReference>
<name>A0A9D2U9P0_9BURK</name>
<feature type="transmembrane region" description="Helical" evidence="9">
    <location>
        <begin position="20"/>
        <end position="42"/>
    </location>
</feature>
<evidence type="ECO:0000256" key="9">
    <source>
        <dbReference type="RuleBase" id="RU363032"/>
    </source>
</evidence>
<evidence type="ECO:0000256" key="1">
    <source>
        <dbReference type="ARBA" id="ARBA00004429"/>
    </source>
</evidence>
<organism evidence="11 12">
    <name type="scientific">Candidatus Paenalcaligenes intestinipullorum</name>
    <dbReference type="NCBI Taxonomy" id="2838718"/>
    <lineage>
        <taxon>Bacteria</taxon>
        <taxon>Pseudomonadati</taxon>
        <taxon>Pseudomonadota</taxon>
        <taxon>Betaproteobacteria</taxon>
        <taxon>Burkholderiales</taxon>
        <taxon>Alcaligenaceae</taxon>
        <taxon>Paenalcaligenes</taxon>
    </lineage>
</organism>
<evidence type="ECO:0000256" key="2">
    <source>
        <dbReference type="ARBA" id="ARBA00010072"/>
    </source>
</evidence>
<dbReference type="PANTHER" id="PTHR30614:SF10">
    <property type="entry name" value="ARGININE ABC TRANSPORTER PERMEASE PROTEIN ARTM"/>
    <property type="match status" value="1"/>
</dbReference>
<dbReference type="InterPro" id="IPR000515">
    <property type="entry name" value="MetI-like"/>
</dbReference>
<keyword evidence="7 9" id="KW-1133">Transmembrane helix</keyword>
<reference evidence="11" key="1">
    <citation type="journal article" date="2021" name="PeerJ">
        <title>Extensive microbial diversity within the chicken gut microbiome revealed by metagenomics and culture.</title>
        <authorList>
            <person name="Gilroy R."/>
            <person name="Ravi A."/>
            <person name="Getino M."/>
            <person name="Pursley I."/>
            <person name="Horton D.L."/>
            <person name="Alikhan N.F."/>
            <person name="Baker D."/>
            <person name="Gharbi K."/>
            <person name="Hall N."/>
            <person name="Watson M."/>
            <person name="Adriaenssens E.M."/>
            <person name="Foster-Nyarko E."/>
            <person name="Jarju S."/>
            <person name="Secka A."/>
            <person name="Antonio M."/>
            <person name="Oren A."/>
            <person name="Chaudhuri R.R."/>
            <person name="La Ragione R."/>
            <person name="Hildebrand F."/>
            <person name="Pallen M.J."/>
        </authorList>
    </citation>
    <scope>NUCLEOTIDE SEQUENCE</scope>
    <source>
        <strain evidence="11">9264</strain>
    </source>
</reference>
<dbReference type="CDD" id="cd06261">
    <property type="entry name" value="TM_PBP2"/>
    <property type="match status" value="1"/>
</dbReference>
<protein>
    <submittedName>
        <fullName evidence="11">ABC transporter permease subunit</fullName>
    </submittedName>
</protein>
<keyword evidence="8 9" id="KW-0472">Membrane</keyword>
<dbReference type="PROSITE" id="PS50928">
    <property type="entry name" value="ABC_TM1"/>
    <property type="match status" value="1"/>
</dbReference>
<evidence type="ECO:0000256" key="3">
    <source>
        <dbReference type="ARBA" id="ARBA00022448"/>
    </source>
</evidence>
<comment type="similarity">
    <text evidence="2">Belongs to the binding-protein-dependent transport system permease family. HisMQ subfamily.</text>
</comment>
<feature type="transmembrane region" description="Helical" evidence="9">
    <location>
        <begin position="54"/>
        <end position="76"/>
    </location>
</feature>
<dbReference type="InterPro" id="IPR035906">
    <property type="entry name" value="MetI-like_sf"/>
</dbReference>
<evidence type="ECO:0000313" key="12">
    <source>
        <dbReference type="Proteomes" id="UP000823889"/>
    </source>
</evidence>
<dbReference type="NCBIfam" id="TIGR01726">
    <property type="entry name" value="HEQRo_perm_3TM"/>
    <property type="match status" value="1"/>
</dbReference>
<keyword evidence="5" id="KW-0997">Cell inner membrane</keyword>